<gene>
    <name evidence="2" type="ORF">CROQUDRAFT_135665</name>
</gene>
<name>A0A9P6NDK0_9BASI</name>
<dbReference type="AlphaFoldDB" id="A0A9P6NDK0"/>
<reference evidence="2" key="1">
    <citation type="submission" date="2013-11" db="EMBL/GenBank/DDBJ databases">
        <title>Genome sequence of the fusiform rust pathogen reveals effectors for host alternation and coevolution with pine.</title>
        <authorList>
            <consortium name="DOE Joint Genome Institute"/>
            <person name="Smith K."/>
            <person name="Pendleton A."/>
            <person name="Kubisiak T."/>
            <person name="Anderson C."/>
            <person name="Salamov A."/>
            <person name="Aerts A."/>
            <person name="Riley R."/>
            <person name="Clum A."/>
            <person name="Lindquist E."/>
            <person name="Ence D."/>
            <person name="Campbell M."/>
            <person name="Kronenberg Z."/>
            <person name="Feau N."/>
            <person name="Dhillon B."/>
            <person name="Hamelin R."/>
            <person name="Burleigh J."/>
            <person name="Smith J."/>
            <person name="Yandell M."/>
            <person name="Nelson C."/>
            <person name="Grigoriev I."/>
            <person name="Davis J."/>
        </authorList>
    </citation>
    <scope>NUCLEOTIDE SEQUENCE</scope>
    <source>
        <strain evidence="2">G11</strain>
    </source>
</reference>
<evidence type="ECO:0000313" key="2">
    <source>
        <dbReference type="EMBL" id="KAG0142292.1"/>
    </source>
</evidence>
<feature type="compositionally biased region" description="Polar residues" evidence="1">
    <location>
        <begin position="51"/>
        <end position="64"/>
    </location>
</feature>
<dbReference type="Proteomes" id="UP000886653">
    <property type="component" value="Unassembled WGS sequence"/>
</dbReference>
<evidence type="ECO:0000256" key="1">
    <source>
        <dbReference type="SAM" id="MobiDB-lite"/>
    </source>
</evidence>
<protein>
    <submittedName>
        <fullName evidence="2">Uncharacterized protein</fullName>
    </submittedName>
</protein>
<proteinExistence type="predicted"/>
<accession>A0A9P6NDK0</accession>
<evidence type="ECO:0000313" key="3">
    <source>
        <dbReference type="Proteomes" id="UP000886653"/>
    </source>
</evidence>
<comment type="caution">
    <text evidence="2">The sequence shown here is derived from an EMBL/GenBank/DDBJ whole genome shotgun (WGS) entry which is preliminary data.</text>
</comment>
<organism evidence="2 3">
    <name type="scientific">Cronartium quercuum f. sp. fusiforme G11</name>
    <dbReference type="NCBI Taxonomy" id="708437"/>
    <lineage>
        <taxon>Eukaryota</taxon>
        <taxon>Fungi</taxon>
        <taxon>Dikarya</taxon>
        <taxon>Basidiomycota</taxon>
        <taxon>Pucciniomycotina</taxon>
        <taxon>Pucciniomycetes</taxon>
        <taxon>Pucciniales</taxon>
        <taxon>Coleosporiaceae</taxon>
        <taxon>Cronartium</taxon>
    </lineage>
</organism>
<dbReference type="EMBL" id="MU167353">
    <property type="protein sequence ID" value="KAG0142292.1"/>
    <property type="molecule type" value="Genomic_DNA"/>
</dbReference>
<keyword evidence="3" id="KW-1185">Reference proteome</keyword>
<feature type="region of interest" description="Disordered" evidence="1">
    <location>
        <begin position="51"/>
        <end position="131"/>
    </location>
</feature>
<sequence>MKIINYLPTPYMIELLFNDLVLNPIVNLSDTLKKAKTGIMSIALPPWTAKNSSKQTLAPENLNSAPHEPNTRWDSKSPNAATPSPPPRTPYSGGKSHPEIWASQAGSSYGPIPSPSQPARTYVSGPSQSQSIIPSLTSEESIFLLPLQSPPKQLVGLGIGKSDIPSGSEAIHPLPSQMQGSLQGGMKGKSKVIHEEQEDYIYNMKKLSTSTRTLRSDESEGNAIEDHLGTQKIVLAASKEVLDQQLAFETEMRDRFIKLESLMSDMNVRGNRTEIIS</sequence>